<dbReference type="GO" id="GO:0008483">
    <property type="term" value="F:transaminase activity"/>
    <property type="evidence" value="ECO:0007669"/>
    <property type="project" value="UniProtKB-KW"/>
</dbReference>
<dbReference type="Gene3D" id="3.90.1150.10">
    <property type="entry name" value="Aspartate Aminotransferase, domain 1"/>
    <property type="match status" value="1"/>
</dbReference>
<dbReference type="CDD" id="cd00610">
    <property type="entry name" value="OAT_like"/>
    <property type="match status" value="1"/>
</dbReference>
<evidence type="ECO:0000313" key="4">
    <source>
        <dbReference type="Proteomes" id="UP001595453"/>
    </source>
</evidence>
<dbReference type="Pfam" id="PF00202">
    <property type="entry name" value="Aminotran_3"/>
    <property type="match status" value="1"/>
</dbReference>
<dbReference type="InterPro" id="IPR005814">
    <property type="entry name" value="Aminotrans_3"/>
</dbReference>
<dbReference type="InterPro" id="IPR015422">
    <property type="entry name" value="PyrdxlP-dep_Trfase_small"/>
</dbReference>
<evidence type="ECO:0000256" key="1">
    <source>
        <dbReference type="ARBA" id="ARBA00001933"/>
    </source>
</evidence>
<dbReference type="SUPFAM" id="SSF53383">
    <property type="entry name" value="PLP-dependent transferases"/>
    <property type="match status" value="1"/>
</dbReference>
<dbReference type="InterPro" id="IPR015421">
    <property type="entry name" value="PyrdxlP-dep_Trfase_major"/>
</dbReference>
<dbReference type="RefSeq" id="WP_377121441.1">
    <property type="nucleotide sequence ID" value="NZ_JBHRSD010000010.1"/>
</dbReference>
<dbReference type="PANTHER" id="PTHR43713">
    <property type="entry name" value="GLUTAMATE-1-SEMIALDEHYDE 2,1-AMINOMUTASE"/>
    <property type="match status" value="1"/>
</dbReference>
<keyword evidence="3" id="KW-0032">Aminotransferase</keyword>
<evidence type="ECO:0000313" key="3">
    <source>
        <dbReference type="EMBL" id="MFC3031820.1"/>
    </source>
</evidence>
<dbReference type="InterPro" id="IPR029044">
    <property type="entry name" value="Nucleotide-diphossugar_trans"/>
</dbReference>
<accession>A0ABV7CGY9</accession>
<evidence type="ECO:0000256" key="2">
    <source>
        <dbReference type="ARBA" id="ARBA00022898"/>
    </source>
</evidence>
<dbReference type="Proteomes" id="UP001595453">
    <property type="component" value="Unassembled WGS sequence"/>
</dbReference>
<reference evidence="4" key="1">
    <citation type="journal article" date="2019" name="Int. J. Syst. Evol. Microbiol.">
        <title>The Global Catalogue of Microorganisms (GCM) 10K type strain sequencing project: providing services to taxonomists for standard genome sequencing and annotation.</title>
        <authorList>
            <consortium name="The Broad Institute Genomics Platform"/>
            <consortium name="The Broad Institute Genome Sequencing Center for Infectious Disease"/>
            <person name="Wu L."/>
            <person name="Ma J."/>
        </authorList>
    </citation>
    <scope>NUCLEOTIDE SEQUENCE [LARGE SCALE GENOMIC DNA]</scope>
    <source>
        <strain evidence="4">KCTC 42730</strain>
    </source>
</reference>
<dbReference type="InterPro" id="IPR003329">
    <property type="entry name" value="Cytidylyl_trans"/>
</dbReference>
<dbReference type="CDD" id="cd02518">
    <property type="entry name" value="GT2_SpsF"/>
    <property type="match status" value="1"/>
</dbReference>
<sequence>MNVIAIVQARMNSSRLPGKVLKPINNRPMLELLLERLSRAQRINSIIVATSHGQSDDDIAKFCAANHITCVRGSLNDVLARFNTVMKAYPSQHVVRITADCPLLDPELIDHVIAEHLAHHADYTSNCLSPTFPDGLDVEVIRSEVLLRAHLNAKTSLEREHVTPYVYSNPELFKIHVVKNDTDLSELRWTVDNPEDFALIETIYHQLYNNDPLFTFMDVLKLVNDNPELKHLNKHIKRNEGFKQSDELVLSKCNTLLDRASNVIPTGSQTFSKSKYAFPEGAAPLYLKSGKGCIVTDYDGNEYIDFVNGLLSISLGYCDPDVDAAVKNQIDLGTIFSLPTEIETVVAEKLCALIPSADMVRFGKNGSDATTAAIRLARAYTGKDDVAVCGYHGWHDWYIGSTTRKLGIPDAVCELTHKFNYNDIASLEQVFAQHKLAAVIMEPMNVAYPEPGFLEQVRQLCDQHNTLLIFDETITGFRFHLNGAQTLFNVTPDLSTFGKGMANGWPLSAVVGKRRIMMLMEEIFFSGTFAGDAVALTAASTVIDKMQRDNVLDHIAEQGEYLISQLNNLIVQFNCEHWLKVLGHPSWSFITISDRPNATSFEIKTLLIQEMAKRGILVSASHNLSYAHQREHIDRLLKAYEEVLPLINLAIEDNTLLSKITGKILQPVFKVR</sequence>
<keyword evidence="2" id="KW-0663">Pyridoxal phosphate</keyword>
<gene>
    <name evidence="3" type="ORF">ACFOEE_04755</name>
</gene>
<organism evidence="3 4">
    <name type="scientific">Pseudoalteromonas fenneropenaei</name>
    <dbReference type="NCBI Taxonomy" id="1737459"/>
    <lineage>
        <taxon>Bacteria</taxon>
        <taxon>Pseudomonadati</taxon>
        <taxon>Pseudomonadota</taxon>
        <taxon>Gammaproteobacteria</taxon>
        <taxon>Alteromonadales</taxon>
        <taxon>Pseudoalteromonadaceae</taxon>
        <taxon>Pseudoalteromonas</taxon>
    </lineage>
</organism>
<dbReference type="Gene3D" id="3.40.640.10">
    <property type="entry name" value="Type I PLP-dependent aspartate aminotransferase-like (Major domain)"/>
    <property type="match status" value="1"/>
</dbReference>
<dbReference type="InterPro" id="IPR015424">
    <property type="entry name" value="PyrdxlP-dep_Trfase"/>
</dbReference>
<dbReference type="Gene3D" id="3.90.550.10">
    <property type="entry name" value="Spore Coat Polysaccharide Biosynthesis Protein SpsA, Chain A"/>
    <property type="match status" value="1"/>
</dbReference>
<name>A0ABV7CGY9_9GAMM</name>
<comment type="caution">
    <text evidence="3">The sequence shown here is derived from an EMBL/GenBank/DDBJ whole genome shotgun (WGS) entry which is preliminary data.</text>
</comment>
<dbReference type="PANTHER" id="PTHR43713:SF3">
    <property type="entry name" value="GLUTAMATE-1-SEMIALDEHYDE 2,1-AMINOMUTASE 1, CHLOROPLASTIC-RELATED"/>
    <property type="match status" value="1"/>
</dbReference>
<dbReference type="EMBL" id="JBHRSD010000010">
    <property type="protein sequence ID" value="MFC3031820.1"/>
    <property type="molecule type" value="Genomic_DNA"/>
</dbReference>
<keyword evidence="3" id="KW-0808">Transferase</keyword>
<keyword evidence="4" id="KW-1185">Reference proteome</keyword>
<proteinExistence type="predicted"/>
<comment type="cofactor">
    <cofactor evidence="1">
        <name>pyridoxal 5'-phosphate</name>
        <dbReference type="ChEBI" id="CHEBI:597326"/>
    </cofactor>
</comment>
<dbReference type="SUPFAM" id="SSF53448">
    <property type="entry name" value="Nucleotide-diphospho-sugar transferases"/>
    <property type="match status" value="1"/>
</dbReference>
<protein>
    <submittedName>
        <fullName evidence="3">Aminotransferase class III-fold pyridoxal phosphate-dependent enzyme</fullName>
    </submittedName>
</protein>
<dbReference type="Pfam" id="PF02348">
    <property type="entry name" value="CTP_transf_3"/>
    <property type="match status" value="1"/>
</dbReference>